<evidence type="ECO:0000259" key="1">
    <source>
        <dbReference type="Pfam" id="PF00931"/>
    </source>
</evidence>
<name>A0ABR8EAH0_9CYAN</name>
<dbReference type="Gene3D" id="3.40.50.300">
    <property type="entry name" value="P-loop containing nucleotide triphosphate hydrolases"/>
    <property type="match status" value="1"/>
</dbReference>
<gene>
    <name evidence="3" type="ORF">H6G72_02320</name>
</gene>
<dbReference type="Proteomes" id="UP000641954">
    <property type="component" value="Unassembled WGS sequence"/>
</dbReference>
<dbReference type="Pfam" id="PF00931">
    <property type="entry name" value="NB-ARC"/>
    <property type="match status" value="1"/>
</dbReference>
<organism evidence="3 4">
    <name type="scientific">Planktothricoides raciborskii FACHB-1370</name>
    <dbReference type="NCBI Taxonomy" id="2949576"/>
    <lineage>
        <taxon>Bacteria</taxon>
        <taxon>Bacillati</taxon>
        <taxon>Cyanobacteriota</taxon>
        <taxon>Cyanophyceae</taxon>
        <taxon>Oscillatoriophycideae</taxon>
        <taxon>Oscillatoriales</taxon>
        <taxon>Oscillatoriaceae</taxon>
        <taxon>Planktothricoides</taxon>
    </lineage>
</organism>
<dbReference type="SUPFAM" id="SSF52540">
    <property type="entry name" value="P-loop containing nucleoside triphosphate hydrolases"/>
    <property type="match status" value="1"/>
</dbReference>
<comment type="caution">
    <text evidence="3">The sequence shown here is derived from an EMBL/GenBank/DDBJ whole genome shotgun (WGS) entry which is preliminary data.</text>
</comment>
<evidence type="ECO:0000313" key="3">
    <source>
        <dbReference type="EMBL" id="MBD2542715.1"/>
    </source>
</evidence>
<dbReference type="InterPro" id="IPR027417">
    <property type="entry name" value="P-loop_NTPase"/>
</dbReference>
<protein>
    <submittedName>
        <fullName evidence="3">ATP-binding protein</fullName>
    </submittedName>
</protein>
<evidence type="ECO:0000313" key="4">
    <source>
        <dbReference type="Proteomes" id="UP000641954"/>
    </source>
</evidence>
<proteinExistence type="predicted"/>
<dbReference type="RefSeq" id="WP_190877057.1">
    <property type="nucleotide sequence ID" value="NZ_JACJSK010000003.1"/>
</dbReference>
<sequence>MNVTEALQFADRLVFQQTEKHLDDSQKTVIKGVWESKTYEEIARISHLSERHVRDVGYKLWQILSEALGEDVKKNNFRSTFERLELKSSQFINIQSSHNFKFCSYPYPSQDREPKNEDKSQKIDLTLAPKIIHFYRRNTELQTLSHWLINQNTRLIAVLGLSGIGKTTLVKRFVDSFSGSASRNRTLDRFEIIIWRNLKFPESLDALVNDLLQVCHQEPKETISDRLKQLFALFAEKRCLIILDDVQNLFIPGEFAGQYQPEYQDYQNFFKAIAGRDHQSHLILISQEKCAEMECLDEDLYPIKCLELSGLDGVEILNHTGLKDEDSWTSLLNLYQGNPADLKSIAILIKNIFGGHVAEFLGENTLVITKEMQVALHQLFNRLSPSEQQLILTLSQDQALSREELRQRLDLSSMDLMNGLQSLQQRYLVRKINRDSASAPLRDRLLFQLSPVIQEYVRNFCQK</sequence>
<keyword evidence="3" id="KW-0067">ATP-binding</keyword>
<accession>A0ABR8EAH0</accession>
<feature type="domain" description="vWA-MoxR associated protein N-terminal HTH" evidence="2">
    <location>
        <begin position="1"/>
        <end position="84"/>
    </location>
</feature>
<dbReference type="GO" id="GO:0005524">
    <property type="term" value="F:ATP binding"/>
    <property type="evidence" value="ECO:0007669"/>
    <property type="project" value="UniProtKB-KW"/>
</dbReference>
<feature type="domain" description="NB-ARC" evidence="1">
    <location>
        <begin position="139"/>
        <end position="246"/>
    </location>
</feature>
<keyword evidence="3" id="KW-0547">Nucleotide-binding</keyword>
<dbReference type="PRINTS" id="PR00364">
    <property type="entry name" value="DISEASERSIST"/>
</dbReference>
<dbReference type="InterPro" id="IPR058651">
    <property type="entry name" value="HTH_VMAP-M9"/>
</dbReference>
<dbReference type="InterPro" id="IPR002182">
    <property type="entry name" value="NB-ARC"/>
</dbReference>
<evidence type="ECO:0000259" key="2">
    <source>
        <dbReference type="Pfam" id="PF26355"/>
    </source>
</evidence>
<dbReference type="EMBL" id="JACJSK010000003">
    <property type="protein sequence ID" value="MBD2542715.1"/>
    <property type="molecule type" value="Genomic_DNA"/>
</dbReference>
<keyword evidence="4" id="KW-1185">Reference proteome</keyword>
<reference evidence="3 4" key="1">
    <citation type="journal article" date="2020" name="ISME J.">
        <title>Comparative genomics reveals insights into cyanobacterial evolution and habitat adaptation.</title>
        <authorList>
            <person name="Chen M.Y."/>
            <person name="Teng W.K."/>
            <person name="Zhao L."/>
            <person name="Hu C.X."/>
            <person name="Zhou Y.K."/>
            <person name="Han B.P."/>
            <person name="Song L.R."/>
            <person name="Shu W.S."/>
        </authorList>
    </citation>
    <scope>NUCLEOTIDE SEQUENCE [LARGE SCALE GENOMIC DNA]</scope>
    <source>
        <strain evidence="3 4">FACHB-1370</strain>
    </source>
</reference>
<dbReference type="InterPro" id="IPR013324">
    <property type="entry name" value="RNA_pol_sigma_r3/r4-like"/>
</dbReference>
<dbReference type="Pfam" id="PF26355">
    <property type="entry name" value="HTH_VMAP-M9"/>
    <property type="match status" value="1"/>
</dbReference>
<dbReference type="SUPFAM" id="SSF88659">
    <property type="entry name" value="Sigma3 and sigma4 domains of RNA polymerase sigma factors"/>
    <property type="match status" value="1"/>
</dbReference>